<keyword evidence="9" id="KW-1185">Reference proteome</keyword>
<dbReference type="PROSITE" id="PS01031">
    <property type="entry name" value="SHSP"/>
    <property type="match status" value="1"/>
</dbReference>
<comment type="caution">
    <text evidence="8">The sequence shown here is derived from an EMBL/GenBank/DDBJ whole genome shotgun (WGS) entry which is preliminary data.</text>
</comment>
<accession>A0ABD2XV93</accession>
<evidence type="ECO:0000256" key="6">
    <source>
        <dbReference type="SAM" id="MobiDB-lite"/>
    </source>
</evidence>
<keyword evidence="3" id="KW-0346">Stress response</keyword>
<dbReference type="Proteomes" id="UP001630127">
    <property type="component" value="Unassembled WGS sequence"/>
</dbReference>
<evidence type="ECO:0000256" key="3">
    <source>
        <dbReference type="ARBA" id="ARBA00023016"/>
    </source>
</evidence>
<dbReference type="Pfam" id="PF00011">
    <property type="entry name" value="HSP20"/>
    <property type="match status" value="1"/>
</dbReference>
<dbReference type="InterPro" id="IPR008978">
    <property type="entry name" value="HSP20-like_chaperone"/>
</dbReference>
<evidence type="ECO:0000313" key="8">
    <source>
        <dbReference type="EMBL" id="KAL3497447.1"/>
    </source>
</evidence>
<evidence type="ECO:0000313" key="9">
    <source>
        <dbReference type="Proteomes" id="UP001630127"/>
    </source>
</evidence>
<name>A0ABD2XV93_9GENT</name>
<evidence type="ECO:0000256" key="4">
    <source>
        <dbReference type="PROSITE-ProRule" id="PRU00285"/>
    </source>
</evidence>
<evidence type="ECO:0000256" key="2">
    <source>
        <dbReference type="ARBA" id="ARBA00022490"/>
    </source>
</evidence>
<comment type="subcellular location">
    <subcellularLocation>
        <location evidence="1">Cytoplasm</location>
    </subcellularLocation>
</comment>
<dbReference type="InterPro" id="IPR031107">
    <property type="entry name" value="Small_HSP"/>
</dbReference>
<feature type="region of interest" description="Disordered" evidence="6">
    <location>
        <begin position="145"/>
        <end position="199"/>
    </location>
</feature>
<dbReference type="PANTHER" id="PTHR11527">
    <property type="entry name" value="HEAT-SHOCK PROTEIN 20 FAMILY MEMBER"/>
    <property type="match status" value="1"/>
</dbReference>
<dbReference type="CDD" id="cd06464">
    <property type="entry name" value="ACD_sHsps-like"/>
    <property type="match status" value="1"/>
</dbReference>
<protein>
    <recommendedName>
        <fullName evidence="7">SHSP domain-containing protein</fullName>
    </recommendedName>
</protein>
<evidence type="ECO:0000256" key="5">
    <source>
        <dbReference type="RuleBase" id="RU003616"/>
    </source>
</evidence>
<keyword evidence="2" id="KW-0963">Cytoplasm</keyword>
<dbReference type="GO" id="GO:0006950">
    <property type="term" value="P:response to stress"/>
    <property type="evidence" value="ECO:0007669"/>
    <property type="project" value="UniProtKB-ARBA"/>
</dbReference>
<dbReference type="GO" id="GO:0005737">
    <property type="term" value="C:cytoplasm"/>
    <property type="evidence" value="ECO:0007669"/>
    <property type="project" value="UniProtKB-SubCell"/>
</dbReference>
<feature type="domain" description="SHSP" evidence="7">
    <location>
        <begin position="42"/>
        <end position="163"/>
    </location>
</feature>
<dbReference type="Gene3D" id="2.60.40.790">
    <property type="match status" value="1"/>
</dbReference>
<dbReference type="AlphaFoldDB" id="A0ABD2XV93"/>
<gene>
    <name evidence="8" type="ORF">ACH5RR_040179</name>
</gene>
<feature type="compositionally biased region" description="Basic and acidic residues" evidence="6">
    <location>
        <begin position="151"/>
        <end position="164"/>
    </location>
</feature>
<proteinExistence type="inferred from homology"/>
<dbReference type="SUPFAM" id="SSF49764">
    <property type="entry name" value="HSP20-like chaperones"/>
    <property type="match status" value="1"/>
</dbReference>
<evidence type="ECO:0000259" key="7">
    <source>
        <dbReference type="PROSITE" id="PS01031"/>
    </source>
</evidence>
<feature type="compositionally biased region" description="Gly residues" evidence="6">
    <location>
        <begin position="179"/>
        <end position="190"/>
    </location>
</feature>
<dbReference type="EMBL" id="JBJUIK010000017">
    <property type="protein sequence ID" value="KAL3497447.1"/>
    <property type="molecule type" value="Genomic_DNA"/>
</dbReference>
<sequence length="199" mass="22028">MEIALRDMGFDNSMISAIHDMIDMIDESPEKPQHPSRAYIRDAKAMKATPADIIEFPNSYHFVIDMPGLKSDQIKVHLEDGNVLVVSGVRRREKERDKEKDDGVKYIRMERRLGKLLKKFILPENADTEKISASYLDGVLSVVVEKSPPPEPKKPKVIEVRVGPHEGGSQEVRTTEGSPGQGVQGGGAEAGGQETKIEP</sequence>
<comment type="similarity">
    <text evidence="4 5">Belongs to the small heat shock protein (HSP20) family.</text>
</comment>
<dbReference type="FunFam" id="2.60.40.790:FF:000010">
    <property type="entry name" value="17.3 kDa class II heat shock protein-like"/>
    <property type="match status" value="1"/>
</dbReference>
<evidence type="ECO:0000256" key="1">
    <source>
        <dbReference type="ARBA" id="ARBA00004496"/>
    </source>
</evidence>
<dbReference type="InterPro" id="IPR002068">
    <property type="entry name" value="A-crystallin/Hsp20_dom"/>
</dbReference>
<organism evidence="8 9">
    <name type="scientific">Cinchona calisaya</name>
    <dbReference type="NCBI Taxonomy" id="153742"/>
    <lineage>
        <taxon>Eukaryota</taxon>
        <taxon>Viridiplantae</taxon>
        <taxon>Streptophyta</taxon>
        <taxon>Embryophyta</taxon>
        <taxon>Tracheophyta</taxon>
        <taxon>Spermatophyta</taxon>
        <taxon>Magnoliopsida</taxon>
        <taxon>eudicotyledons</taxon>
        <taxon>Gunneridae</taxon>
        <taxon>Pentapetalae</taxon>
        <taxon>asterids</taxon>
        <taxon>lamiids</taxon>
        <taxon>Gentianales</taxon>
        <taxon>Rubiaceae</taxon>
        <taxon>Cinchonoideae</taxon>
        <taxon>Cinchoneae</taxon>
        <taxon>Cinchona</taxon>
    </lineage>
</organism>
<reference evidence="8 9" key="1">
    <citation type="submission" date="2024-11" db="EMBL/GenBank/DDBJ databases">
        <title>A near-complete genome assembly of Cinchona calisaya.</title>
        <authorList>
            <person name="Lian D.C."/>
            <person name="Zhao X.W."/>
            <person name="Wei L."/>
        </authorList>
    </citation>
    <scope>NUCLEOTIDE SEQUENCE [LARGE SCALE GENOMIC DNA]</scope>
    <source>
        <tissue evidence="8">Nenye</tissue>
    </source>
</reference>